<protein>
    <recommendedName>
        <fullName evidence="5">Adenine deaminase</fullName>
        <shortName evidence="5">ADE</shortName>
        <ecNumber evidence="5">3.5.4.2</ecNumber>
    </recommendedName>
    <alternativeName>
        <fullName evidence="5">Adenine aminohydrolase</fullName>
        <shortName evidence="5">AAH</shortName>
    </alternativeName>
</protein>
<dbReference type="NCBIfam" id="TIGR01430">
    <property type="entry name" value="aden_deam"/>
    <property type="match status" value="1"/>
</dbReference>
<dbReference type="InterPro" id="IPR032466">
    <property type="entry name" value="Metal_Hydrolase"/>
</dbReference>
<dbReference type="GO" id="GO:0006146">
    <property type="term" value="P:adenine catabolic process"/>
    <property type="evidence" value="ECO:0007669"/>
    <property type="project" value="UniProtKB-UniRule"/>
</dbReference>
<feature type="binding site" evidence="5">
    <location>
        <position position="203"/>
    </location>
    <ligand>
        <name>Zn(2+)</name>
        <dbReference type="ChEBI" id="CHEBI:29105"/>
        <note>catalytic</note>
    </ligand>
</feature>
<dbReference type="EMBL" id="BMMZ01000007">
    <property type="protein sequence ID" value="GGL69661.1"/>
    <property type="molecule type" value="Genomic_DNA"/>
</dbReference>
<keyword evidence="4 5" id="KW-0546">Nucleotide metabolism</keyword>
<dbReference type="Proteomes" id="UP000613840">
    <property type="component" value="Unassembled WGS sequence"/>
</dbReference>
<evidence type="ECO:0000256" key="1">
    <source>
        <dbReference type="ARBA" id="ARBA00022723"/>
    </source>
</evidence>
<evidence type="ECO:0000256" key="5">
    <source>
        <dbReference type="HAMAP-Rule" id="MF_01962"/>
    </source>
</evidence>
<dbReference type="AlphaFoldDB" id="A0A917SDK3"/>
<comment type="catalytic activity">
    <reaction evidence="5">
        <text>adenine + H2O + H(+) = hypoxanthine + NH4(+)</text>
        <dbReference type="Rhea" id="RHEA:23688"/>
        <dbReference type="ChEBI" id="CHEBI:15377"/>
        <dbReference type="ChEBI" id="CHEBI:15378"/>
        <dbReference type="ChEBI" id="CHEBI:16708"/>
        <dbReference type="ChEBI" id="CHEBI:17368"/>
        <dbReference type="ChEBI" id="CHEBI:28938"/>
        <dbReference type="EC" id="3.5.4.2"/>
    </reaction>
</comment>
<reference evidence="7" key="1">
    <citation type="journal article" date="2014" name="Int. J. Syst. Evol. Microbiol.">
        <title>Complete genome sequence of Corynebacterium casei LMG S-19264T (=DSM 44701T), isolated from a smear-ripened cheese.</title>
        <authorList>
            <consortium name="US DOE Joint Genome Institute (JGI-PGF)"/>
            <person name="Walter F."/>
            <person name="Albersmeier A."/>
            <person name="Kalinowski J."/>
            <person name="Ruckert C."/>
        </authorList>
    </citation>
    <scope>NUCLEOTIDE SEQUENCE</scope>
    <source>
        <strain evidence="7">CGMCC 4.7306</strain>
    </source>
</reference>
<feature type="binding site" evidence="5">
    <location>
        <position position="25"/>
    </location>
    <ligand>
        <name>Zn(2+)</name>
        <dbReference type="ChEBI" id="CHEBI:29105"/>
        <note>catalytic</note>
    </ligand>
</feature>
<keyword evidence="2 5" id="KW-0378">Hydrolase</keyword>
<dbReference type="GO" id="GO:0005829">
    <property type="term" value="C:cytosol"/>
    <property type="evidence" value="ECO:0007669"/>
    <property type="project" value="TreeGrafter"/>
</dbReference>
<gene>
    <name evidence="7" type="primary">add</name>
    <name evidence="7" type="ORF">GCM10011575_30290</name>
</gene>
<dbReference type="CDD" id="cd01320">
    <property type="entry name" value="ADA"/>
    <property type="match status" value="1"/>
</dbReference>
<name>A0A917SDK3_9ACTN</name>
<dbReference type="InterPro" id="IPR028892">
    <property type="entry name" value="ADE"/>
</dbReference>
<keyword evidence="3 5" id="KW-0862">Zinc</keyword>
<dbReference type="PANTHER" id="PTHR43114:SF6">
    <property type="entry name" value="ADENINE DEAMINASE"/>
    <property type="match status" value="1"/>
</dbReference>
<reference evidence="7" key="2">
    <citation type="submission" date="2020-09" db="EMBL/GenBank/DDBJ databases">
        <authorList>
            <person name="Sun Q."/>
            <person name="Zhou Y."/>
        </authorList>
    </citation>
    <scope>NUCLEOTIDE SEQUENCE</scope>
    <source>
        <strain evidence="7">CGMCC 4.7306</strain>
    </source>
</reference>
<evidence type="ECO:0000313" key="8">
    <source>
        <dbReference type="Proteomes" id="UP000613840"/>
    </source>
</evidence>
<evidence type="ECO:0000313" key="7">
    <source>
        <dbReference type="EMBL" id="GGL69661.1"/>
    </source>
</evidence>
<dbReference type="PANTHER" id="PTHR43114">
    <property type="entry name" value="ADENINE DEAMINASE"/>
    <property type="match status" value="1"/>
</dbReference>
<dbReference type="Pfam" id="PF00962">
    <property type="entry name" value="A_deaminase"/>
    <property type="match status" value="1"/>
</dbReference>
<comment type="cofactor">
    <cofactor evidence="5">
        <name>Zn(2+)</name>
        <dbReference type="ChEBI" id="CHEBI:29105"/>
    </cofactor>
    <text evidence="5">Binds 1 zinc ion per subunit.</text>
</comment>
<feature type="binding site" evidence="5">
    <location>
        <position position="23"/>
    </location>
    <ligand>
        <name>Zn(2+)</name>
        <dbReference type="ChEBI" id="CHEBI:29105"/>
        <note>catalytic</note>
    </ligand>
</feature>
<sequence>MNDVLIRPEVASLIDRLSKAELHVHLEGTLTPATVFVCARRNGVMLPWASEDDLAAAYRFEGLPDFLQVLFQVAGTLRGGQDFYDLALDYLRRAAADNVVRAEIFFGTQTFLDAGVPMSIMMDGVLAAIADARQEWGIDGALICTAQRHRDEASGLELLGLLEPWRDQIIGIGLGSAERGNPPSKFARYFANARGRGYRITVHAGEDGPADYVREALDVCRPDRIDHGVMIMSDPELVERIRDEQVPLTMCPLSNRALQVVPDLAAHPLAGFLRRGLLVTVNSDDPPFFGGYVNDNYRAIAAASVLSEAEIVQLARNSVTASFASDSEKVRYLAAIDKSAGGPDGLSG</sequence>
<evidence type="ECO:0000259" key="6">
    <source>
        <dbReference type="Pfam" id="PF00962"/>
    </source>
</evidence>
<dbReference type="GO" id="GO:0043103">
    <property type="term" value="P:hypoxanthine salvage"/>
    <property type="evidence" value="ECO:0007669"/>
    <property type="project" value="UniProtKB-UniRule"/>
</dbReference>
<keyword evidence="8" id="KW-1185">Reference proteome</keyword>
<proteinExistence type="inferred from homology"/>
<keyword evidence="1 5" id="KW-0479">Metal-binding</keyword>
<feature type="site" description="Important for catalytic activity" evidence="5">
    <location>
        <position position="227"/>
    </location>
</feature>
<dbReference type="EC" id="3.5.4.2" evidence="5"/>
<dbReference type="GO" id="GO:0000034">
    <property type="term" value="F:adenine deaminase activity"/>
    <property type="evidence" value="ECO:0007669"/>
    <property type="project" value="UniProtKB-UniRule"/>
</dbReference>
<comment type="caution">
    <text evidence="7">The sequence shown here is derived from an EMBL/GenBank/DDBJ whole genome shotgun (WGS) entry which is preliminary data.</text>
</comment>
<comment type="similarity">
    <text evidence="5">Belongs to the metallo-dependent hydrolases superfamily. Adenosine and AMP deaminases family. Adenine deaminase type 2 subfamily.</text>
</comment>
<accession>A0A917SDK3</accession>
<dbReference type="Gene3D" id="3.20.20.140">
    <property type="entry name" value="Metal-dependent hydrolases"/>
    <property type="match status" value="1"/>
</dbReference>
<feature type="active site" description="Proton donor" evidence="5">
    <location>
        <position position="206"/>
    </location>
</feature>
<dbReference type="InterPro" id="IPR006330">
    <property type="entry name" value="Ado/ade_deaminase"/>
</dbReference>
<evidence type="ECO:0000256" key="4">
    <source>
        <dbReference type="ARBA" id="ARBA00023080"/>
    </source>
</evidence>
<feature type="domain" description="Adenosine deaminase" evidence="6">
    <location>
        <begin position="19"/>
        <end position="338"/>
    </location>
</feature>
<evidence type="ECO:0000256" key="2">
    <source>
        <dbReference type="ARBA" id="ARBA00022801"/>
    </source>
</evidence>
<feature type="binding site" evidence="5">
    <location>
        <position position="284"/>
    </location>
    <ligand>
        <name>Zn(2+)</name>
        <dbReference type="ChEBI" id="CHEBI:29105"/>
        <note>catalytic</note>
    </ligand>
</feature>
<dbReference type="GO" id="GO:0008270">
    <property type="term" value="F:zinc ion binding"/>
    <property type="evidence" value="ECO:0007669"/>
    <property type="project" value="UniProtKB-UniRule"/>
</dbReference>
<dbReference type="HAMAP" id="MF_01962">
    <property type="entry name" value="Adenine_deaminase"/>
    <property type="match status" value="1"/>
</dbReference>
<comment type="function">
    <text evidence="5">Catalyzes the hydrolytic deamination of adenine to hypoxanthine. Plays an important role in the purine salvage pathway and in nitrogen catabolism.</text>
</comment>
<dbReference type="SUPFAM" id="SSF51556">
    <property type="entry name" value="Metallo-dependent hydrolases"/>
    <property type="match status" value="1"/>
</dbReference>
<dbReference type="GO" id="GO:0009117">
    <property type="term" value="P:nucleotide metabolic process"/>
    <property type="evidence" value="ECO:0007669"/>
    <property type="project" value="UniProtKB-KW"/>
</dbReference>
<evidence type="ECO:0000256" key="3">
    <source>
        <dbReference type="ARBA" id="ARBA00022833"/>
    </source>
</evidence>
<feature type="binding site" evidence="5">
    <location>
        <position position="285"/>
    </location>
    <ligand>
        <name>substrate</name>
    </ligand>
</feature>
<dbReference type="InterPro" id="IPR001365">
    <property type="entry name" value="A_deaminase_dom"/>
</dbReference>
<organism evidence="7 8">
    <name type="scientific">Microlunatus endophyticus</name>
    <dbReference type="NCBI Taxonomy" id="1716077"/>
    <lineage>
        <taxon>Bacteria</taxon>
        <taxon>Bacillati</taxon>
        <taxon>Actinomycetota</taxon>
        <taxon>Actinomycetes</taxon>
        <taxon>Propionibacteriales</taxon>
        <taxon>Propionibacteriaceae</taxon>
        <taxon>Microlunatus</taxon>
    </lineage>
</organism>